<dbReference type="EMBL" id="CASHSV030000024">
    <property type="protein sequence ID" value="CAJ2638485.1"/>
    <property type="molecule type" value="Genomic_DNA"/>
</dbReference>
<accession>A0ACB0J1T8</accession>
<dbReference type="Proteomes" id="UP001177021">
    <property type="component" value="Unassembled WGS sequence"/>
</dbReference>
<keyword evidence="2" id="KW-1185">Reference proteome</keyword>
<proteinExistence type="predicted"/>
<sequence>MEETLTLLQALLLVPTLPLDIIPEILCRLPVKLLLQLRCVCKSWNALITDPDFAKKHLSMSATSHLHFMSYTTHSDYPRGSFHRIIGSCNGILCIADIYKGLAVLWNPSIRKVKELPLFEKPHESKLDMMSFGFGYDSFTDSYKVVVVFEYHIYDRFGMRIRKSQVKDFPFDGVLIEKSGKFVSGTLNWLASFKLYRLSPCFIVSLDLKNESYQKVLLPDFGDVKDVYTWLTMSVFRDCLCVTTGHEVSGKKDVWVMKEHGNKESWTKLFTIPEVVDHTISYAYVKPVYSFEDNQVLLKFTGNFELNLFVYDYGSGTFKFTNFQNIPEVCVESLISPYS</sequence>
<evidence type="ECO:0000313" key="1">
    <source>
        <dbReference type="EMBL" id="CAJ2638485.1"/>
    </source>
</evidence>
<comment type="caution">
    <text evidence="1">The sequence shown here is derived from an EMBL/GenBank/DDBJ whole genome shotgun (WGS) entry which is preliminary data.</text>
</comment>
<organism evidence="1 2">
    <name type="scientific">Trifolium pratense</name>
    <name type="common">Red clover</name>
    <dbReference type="NCBI Taxonomy" id="57577"/>
    <lineage>
        <taxon>Eukaryota</taxon>
        <taxon>Viridiplantae</taxon>
        <taxon>Streptophyta</taxon>
        <taxon>Embryophyta</taxon>
        <taxon>Tracheophyta</taxon>
        <taxon>Spermatophyta</taxon>
        <taxon>Magnoliopsida</taxon>
        <taxon>eudicotyledons</taxon>
        <taxon>Gunneridae</taxon>
        <taxon>Pentapetalae</taxon>
        <taxon>rosids</taxon>
        <taxon>fabids</taxon>
        <taxon>Fabales</taxon>
        <taxon>Fabaceae</taxon>
        <taxon>Papilionoideae</taxon>
        <taxon>50 kb inversion clade</taxon>
        <taxon>NPAAA clade</taxon>
        <taxon>Hologalegina</taxon>
        <taxon>IRL clade</taxon>
        <taxon>Trifolieae</taxon>
        <taxon>Trifolium</taxon>
    </lineage>
</organism>
<gene>
    <name evidence="1" type="ORF">MILVUS5_LOCUS8685</name>
</gene>
<evidence type="ECO:0000313" key="2">
    <source>
        <dbReference type="Proteomes" id="UP001177021"/>
    </source>
</evidence>
<reference evidence="1" key="1">
    <citation type="submission" date="2023-10" db="EMBL/GenBank/DDBJ databases">
        <authorList>
            <person name="Rodriguez Cubillos JULIANA M."/>
            <person name="De Vega J."/>
        </authorList>
    </citation>
    <scope>NUCLEOTIDE SEQUENCE</scope>
</reference>
<protein>
    <submittedName>
        <fullName evidence="1">Uncharacterized protein</fullName>
    </submittedName>
</protein>
<name>A0ACB0J1T8_TRIPR</name>